<protein>
    <submittedName>
        <fullName evidence="4">Spectrin beta chain</fullName>
    </submittedName>
</protein>
<dbReference type="WBParaSite" id="ASIM_0000784001-mRNA-1">
    <property type="protein sequence ID" value="ASIM_0000784001-mRNA-1"/>
    <property type="gene ID" value="ASIM_0000784001"/>
</dbReference>
<organism evidence="4">
    <name type="scientific">Anisakis simplex</name>
    <name type="common">Herring worm</name>
    <dbReference type="NCBI Taxonomy" id="6269"/>
    <lineage>
        <taxon>Eukaryota</taxon>
        <taxon>Metazoa</taxon>
        <taxon>Ecdysozoa</taxon>
        <taxon>Nematoda</taxon>
        <taxon>Chromadorea</taxon>
        <taxon>Rhabditida</taxon>
        <taxon>Spirurina</taxon>
        <taxon>Ascaridomorpha</taxon>
        <taxon>Ascaridoidea</taxon>
        <taxon>Anisakidae</taxon>
        <taxon>Anisakis</taxon>
        <taxon>Anisakis simplex complex</taxon>
    </lineage>
</organism>
<dbReference type="SMART" id="SM00150">
    <property type="entry name" value="SPEC"/>
    <property type="match status" value="2"/>
</dbReference>
<dbReference type="Proteomes" id="UP000267096">
    <property type="component" value="Unassembled WGS sequence"/>
</dbReference>
<evidence type="ECO:0000313" key="3">
    <source>
        <dbReference type="Proteomes" id="UP000267096"/>
    </source>
</evidence>
<dbReference type="InterPro" id="IPR002017">
    <property type="entry name" value="Spectrin_repeat"/>
</dbReference>
<dbReference type="OrthoDB" id="6018565at2759"/>
<name>A0A0M3JJL9_ANISI</name>
<evidence type="ECO:0000256" key="1">
    <source>
        <dbReference type="ARBA" id="ARBA00022737"/>
    </source>
</evidence>
<dbReference type="InterPro" id="IPR018159">
    <property type="entry name" value="Spectrin/alpha-actinin"/>
</dbReference>
<dbReference type="EMBL" id="UYRR01018731">
    <property type="protein sequence ID" value="VDK29574.1"/>
    <property type="molecule type" value="Genomic_DNA"/>
</dbReference>
<dbReference type="PANTHER" id="PTHR11915">
    <property type="entry name" value="SPECTRIN/FILAMIN RELATED CYTOSKELETAL PROTEIN"/>
    <property type="match status" value="1"/>
</dbReference>
<dbReference type="Gene3D" id="1.20.58.60">
    <property type="match status" value="1"/>
</dbReference>
<evidence type="ECO:0000313" key="4">
    <source>
        <dbReference type="WBParaSite" id="ASIM_0000784001-mRNA-1"/>
    </source>
</evidence>
<dbReference type="CDD" id="cd00176">
    <property type="entry name" value="SPEC"/>
    <property type="match status" value="1"/>
</dbReference>
<keyword evidence="1" id="KW-0677">Repeat</keyword>
<dbReference type="AlphaFoldDB" id="A0A0M3JJL9"/>
<sequence length="152" mass="17604">VLQRKFEEFLKELGNHHYRITEVNQAADKLIEEGHTEHETIYKKKDEVNDAWHRLNTLAATRREGLFGAHQVQRFNRDIDETLAWIGEKDATLSSDDYGRDLNNVQALQRKHEGTERDLAALDAKVYPLFALLIIHPIILAVDILKTIKYST</sequence>
<accession>A0A0M3JJL9</accession>
<dbReference type="Pfam" id="PF00435">
    <property type="entry name" value="Spectrin"/>
    <property type="match status" value="2"/>
</dbReference>
<proteinExistence type="predicted"/>
<reference evidence="2 3" key="2">
    <citation type="submission" date="2018-11" db="EMBL/GenBank/DDBJ databases">
        <authorList>
            <consortium name="Pathogen Informatics"/>
        </authorList>
    </citation>
    <scope>NUCLEOTIDE SEQUENCE [LARGE SCALE GENOMIC DNA]</scope>
</reference>
<dbReference type="SUPFAM" id="SSF46966">
    <property type="entry name" value="Spectrin repeat"/>
    <property type="match status" value="1"/>
</dbReference>
<reference evidence="4" key="1">
    <citation type="submission" date="2017-02" db="UniProtKB">
        <authorList>
            <consortium name="WormBaseParasite"/>
        </authorList>
    </citation>
    <scope>IDENTIFICATION</scope>
</reference>
<gene>
    <name evidence="2" type="ORF">ASIM_LOCUS7604</name>
</gene>
<evidence type="ECO:0000313" key="2">
    <source>
        <dbReference type="EMBL" id="VDK29574.1"/>
    </source>
</evidence>
<keyword evidence="3" id="KW-1185">Reference proteome</keyword>